<sequence>MSDVRFEPLDLDRHLELLHAWVTHPRSVYWEMQGASVDDVRAEYAKIAADPHHHALIGTVDGTPAFLMEHYDPAHSELAGHLVHTEGYVGMHVLVAPPADGAEPVPGFTDVVFAAVMQHLFDDPDVTRVVVEPDARNEAIRAKNVAAGFVELGEVALSTKTAMLSTCGREAFAASRLGGRHVTV</sequence>
<evidence type="ECO:0000256" key="1">
    <source>
        <dbReference type="ARBA" id="ARBA00003818"/>
    </source>
</evidence>
<feature type="domain" description="Acyltransferase MbtK/IucB-like conserved" evidence="5">
    <location>
        <begin position="7"/>
        <end position="54"/>
    </location>
</feature>
<name>A0ABN2JXQ5_9ACTN</name>
<proteinExistence type="predicted"/>
<reference evidence="6 7" key="1">
    <citation type="journal article" date="2019" name="Int. J. Syst. Evol. Microbiol.">
        <title>The Global Catalogue of Microorganisms (GCM) 10K type strain sequencing project: providing services to taxonomists for standard genome sequencing and annotation.</title>
        <authorList>
            <consortium name="The Broad Institute Genomics Platform"/>
            <consortium name="The Broad Institute Genome Sequencing Center for Infectious Disease"/>
            <person name="Wu L."/>
            <person name="Ma J."/>
        </authorList>
    </citation>
    <scope>NUCLEOTIDE SEQUENCE [LARGE SCALE GENOMIC DNA]</scope>
    <source>
        <strain evidence="6 7">JCM 13518</strain>
    </source>
</reference>
<evidence type="ECO:0000256" key="4">
    <source>
        <dbReference type="ARBA" id="ARBA00031122"/>
    </source>
</evidence>
<organism evidence="6 7">
    <name type="scientific">Aeromicrobium alkaliterrae</name>
    <dbReference type="NCBI Taxonomy" id="302168"/>
    <lineage>
        <taxon>Bacteria</taxon>
        <taxon>Bacillati</taxon>
        <taxon>Actinomycetota</taxon>
        <taxon>Actinomycetes</taxon>
        <taxon>Propionibacteriales</taxon>
        <taxon>Nocardioidaceae</taxon>
        <taxon>Aeromicrobium</taxon>
    </lineage>
</organism>
<dbReference type="SUPFAM" id="SSF55729">
    <property type="entry name" value="Acyl-CoA N-acyltransferases (Nat)"/>
    <property type="match status" value="1"/>
</dbReference>
<comment type="caution">
    <text evidence="6">The sequence shown here is derived from an EMBL/GenBank/DDBJ whole genome shotgun (WGS) entry which is preliminary data.</text>
</comment>
<dbReference type="Pfam" id="PF13523">
    <property type="entry name" value="Acetyltransf_8"/>
    <property type="match status" value="1"/>
</dbReference>
<dbReference type="InterPro" id="IPR016181">
    <property type="entry name" value="Acyl_CoA_acyltransferase"/>
</dbReference>
<evidence type="ECO:0000256" key="3">
    <source>
        <dbReference type="ARBA" id="ARBA00020586"/>
    </source>
</evidence>
<evidence type="ECO:0000313" key="6">
    <source>
        <dbReference type="EMBL" id="GAA1742650.1"/>
    </source>
</evidence>
<protein>
    <recommendedName>
        <fullName evidence="3">Lysine N-acyltransferase MbtK</fullName>
    </recommendedName>
    <alternativeName>
        <fullName evidence="4">Mycobactin synthase protein K</fullName>
    </alternativeName>
</protein>
<dbReference type="PANTHER" id="PTHR31438:SF1">
    <property type="entry name" value="LYSINE N-ACYLTRANSFERASE C17G9.06C-RELATED"/>
    <property type="match status" value="1"/>
</dbReference>
<evidence type="ECO:0000313" key="7">
    <source>
        <dbReference type="Proteomes" id="UP001501057"/>
    </source>
</evidence>
<dbReference type="Proteomes" id="UP001501057">
    <property type="component" value="Unassembled WGS sequence"/>
</dbReference>
<dbReference type="InterPro" id="IPR019432">
    <property type="entry name" value="Acyltransferase_MbtK/IucB-like"/>
</dbReference>
<accession>A0ABN2JXQ5</accession>
<gene>
    <name evidence="6" type="ORF">GCM10009710_23480</name>
</gene>
<dbReference type="Gene3D" id="3.40.630.30">
    <property type="match status" value="1"/>
</dbReference>
<evidence type="ECO:0000259" key="5">
    <source>
        <dbReference type="SMART" id="SM01006"/>
    </source>
</evidence>
<dbReference type="RefSeq" id="WP_344201709.1">
    <property type="nucleotide sequence ID" value="NZ_BAAAME010000004.1"/>
</dbReference>
<evidence type="ECO:0000256" key="2">
    <source>
        <dbReference type="ARBA" id="ARBA00005102"/>
    </source>
</evidence>
<dbReference type="EMBL" id="BAAAME010000004">
    <property type="protein sequence ID" value="GAA1742650.1"/>
    <property type="molecule type" value="Genomic_DNA"/>
</dbReference>
<comment type="function">
    <text evidence="1">Acyltransferase required for the direct transfer of medium- to long-chain fatty acyl moieties from a carrier protein (MbtL) on to the epsilon-amino group of lysine residue in the mycobactin core.</text>
</comment>
<dbReference type="PANTHER" id="PTHR31438">
    <property type="entry name" value="LYSINE N-ACYLTRANSFERASE C17G9.06C-RELATED"/>
    <property type="match status" value="1"/>
</dbReference>
<dbReference type="SMART" id="SM01006">
    <property type="entry name" value="AlcB"/>
    <property type="match status" value="1"/>
</dbReference>
<keyword evidence="7" id="KW-1185">Reference proteome</keyword>
<comment type="pathway">
    <text evidence="2">Siderophore biosynthesis; mycobactin biosynthesis.</text>
</comment>